<evidence type="ECO:0000313" key="1">
    <source>
        <dbReference type="EMBL" id="OQU80998.1"/>
    </source>
</evidence>
<dbReference type="Gramene" id="OQU80998">
    <property type="protein sequence ID" value="OQU80998"/>
    <property type="gene ID" value="SORBI_3007G220150"/>
</dbReference>
<accession>A0A1Z5RB67</accession>
<dbReference type="AlphaFoldDB" id="A0A1Z5RB67"/>
<name>A0A1Z5RB67_SORBI</name>
<proteinExistence type="predicted"/>
<dbReference type="EMBL" id="CM000766">
    <property type="protein sequence ID" value="OQU80998.1"/>
    <property type="molecule type" value="Genomic_DNA"/>
</dbReference>
<protein>
    <submittedName>
        <fullName evidence="1">Uncharacterized protein</fullName>
    </submittedName>
</protein>
<gene>
    <name evidence="1" type="ORF">SORBI_3007G220150</name>
</gene>
<keyword evidence="2" id="KW-1185">Reference proteome</keyword>
<organism evidence="1 2">
    <name type="scientific">Sorghum bicolor</name>
    <name type="common">Sorghum</name>
    <name type="synonym">Sorghum vulgare</name>
    <dbReference type="NCBI Taxonomy" id="4558"/>
    <lineage>
        <taxon>Eukaryota</taxon>
        <taxon>Viridiplantae</taxon>
        <taxon>Streptophyta</taxon>
        <taxon>Embryophyta</taxon>
        <taxon>Tracheophyta</taxon>
        <taxon>Spermatophyta</taxon>
        <taxon>Magnoliopsida</taxon>
        <taxon>Liliopsida</taxon>
        <taxon>Poales</taxon>
        <taxon>Poaceae</taxon>
        <taxon>PACMAD clade</taxon>
        <taxon>Panicoideae</taxon>
        <taxon>Andropogonodae</taxon>
        <taxon>Andropogoneae</taxon>
        <taxon>Sorghinae</taxon>
        <taxon>Sorghum</taxon>
    </lineage>
</organism>
<dbReference type="InParanoid" id="A0A1Z5RB67"/>
<sequence>MQCRSQERRHTAQTHSAGREDPCKAAYCGCQLSPSLTDKSLRALHCTKEKPWTTQECSLLLEISYQIQAGFSVSTYGFLSHELTPYLPLFPNGTGPGSAFFFMAKQLALVSMLSSHNMMSMLLISPPDRLTAFHSFKLSLTGRLHELQ</sequence>
<dbReference type="Proteomes" id="UP000000768">
    <property type="component" value="Chromosome 7"/>
</dbReference>
<reference evidence="2" key="2">
    <citation type="journal article" date="2018" name="Plant J.">
        <title>The Sorghum bicolor reference genome: improved assembly, gene annotations, a transcriptome atlas, and signatures of genome organization.</title>
        <authorList>
            <person name="McCormick R.F."/>
            <person name="Truong S.K."/>
            <person name="Sreedasyam A."/>
            <person name="Jenkins J."/>
            <person name="Shu S."/>
            <person name="Sims D."/>
            <person name="Kennedy M."/>
            <person name="Amirebrahimi M."/>
            <person name="Weers B.D."/>
            <person name="McKinley B."/>
            <person name="Mattison A."/>
            <person name="Morishige D.T."/>
            <person name="Grimwood J."/>
            <person name="Schmutz J."/>
            <person name="Mullet J.E."/>
        </authorList>
    </citation>
    <scope>NUCLEOTIDE SEQUENCE [LARGE SCALE GENOMIC DNA]</scope>
    <source>
        <strain evidence="2">cv. BTx623</strain>
    </source>
</reference>
<reference evidence="1 2" key="1">
    <citation type="journal article" date="2009" name="Nature">
        <title>The Sorghum bicolor genome and the diversification of grasses.</title>
        <authorList>
            <person name="Paterson A.H."/>
            <person name="Bowers J.E."/>
            <person name="Bruggmann R."/>
            <person name="Dubchak I."/>
            <person name="Grimwood J."/>
            <person name="Gundlach H."/>
            <person name="Haberer G."/>
            <person name="Hellsten U."/>
            <person name="Mitros T."/>
            <person name="Poliakov A."/>
            <person name="Schmutz J."/>
            <person name="Spannagl M."/>
            <person name="Tang H."/>
            <person name="Wang X."/>
            <person name="Wicker T."/>
            <person name="Bharti A.K."/>
            <person name="Chapman J."/>
            <person name="Feltus F.A."/>
            <person name="Gowik U."/>
            <person name="Grigoriev I.V."/>
            <person name="Lyons E."/>
            <person name="Maher C.A."/>
            <person name="Martis M."/>
            <person name="Narechania A."/>
            <person name="Otillar R.P."/>
            <person name="Penning B.W."/>
            <person name="Salamov A.A."/>
            <person name="Wang Y."/>
            <person name="Zhang L."/>
            <person name="Carpita N.C."/>
            <person name="Freeling M."/>
            <person name="Gingle A.R."/>
            <person name="Hash C.T."/>
            <person name="Keller B."/>
            <person name="Klein P."/>
            <person name="Kresovich S."/>
            <person name="McCann M.C."/>
            <person name="Ming R."/>
            <person name="Peterson D.G."/>
            <person name="Mehboob-ur-Rahman"/>
            <person name="Ware D."/>
            <person name="Westhoff P."/>
            <person name="Mayer K.F."/>
            <person name="Messing J."/>
            <person name="Rokhsar D.S."/>
        </authorList>
    </citation>
    <scope>NUCLEOTIDE SEQUENCE [LARGE SCALE GENOMIC DNA]</scope>
    <source>
        <strain evidence="2">cv. BTx623</strain>
    </source>
</reference>
<evidence type="ECO:0000313" key="2">
    <source>
        <dbReference type="Proteomes" id="UP000000768"/>
    </source>
</evidence>